<dbReference type="GO" id="GO:0048038">
    <property type="term" value="F:quinone binding"/>
    <property type="evidence" value="ECO:0007669"/>
    <property type="project" value="InterPro"/>
</dbReference>
<proteinExistence type="predicted"/>
<feature type="region of interest" description="Disordered" evidence="3">
    <location>
        <begin position="84"/>
        <end position="103"/>
    </location>
</feature>
<dbReference type="EMBL" id="CP065687">
    <property type="protein sequence ID" value="QPS47177.1"/>
    <property type="molecule type" value="Genomic_DNA"/>
</dbReference>
<dbReference type="RefSeq" id="WP_006027182.1">
    <property type="nucleotide sequence ID" value="NZ_CP013382.1"/>
</dbReference>
<evidence type="ECO:0000313" key="5">
    <source>
        <dbReference type="Proteomes" id="UP000594943"/>
    </source>
</evidence>
<evidence type="ECO:0000256" key="2">
    <source>
        <dbReference type="ARBA" id="ARBA00023027"/>
    </source>
</evidence>
<dbReference type="SUPFAM" id="SSF56762">
    <property type="entry name" value="HydB/Nqo4-like"/>
    <property type="match status" value="1"/>
</dbReference>
<accession>A0A7T2U7M6</accession>
<dbReference type="InterPro" id="IPR037232">
    <property type="entry name" value="NADH_quin_OxRdtase_su_C/D-like"/>
</dbReference>
<dbReference type="GO" id="GO:0016651">
    <property type="term" value="F:oxidoreductase activity, acting on NAD(P)H"/>
    <property type="evidence" value="ECO:0007669"/>
    <property type="project" value="InterPro"/>
</dbReference>
<evidence type="ECO:0000256" key="3">
    <source>
        <dbReference type="SAM" id="MobiDB-lite"/>
    </source>
</evidence>
<dbReference type="PANTHER" id="PTHR43485">
    <property type="entry name" value="HYDROGENASE-4 COMPONENT G"/>
    <property type="match status" value="1"/>
</dbReference>
<keyword evidence="2" id="KW-0520">NAD</keyword>
<dbReference type="KEGG" id="bhg:I6G56_22210"/>
<evidence type="ECO:0000256" key="1">
    <source>
        <dbReference type="ARBA" id="ARBA00023002"/>
    </source>
</evidence>
<feature type="compositionally biased region" description="Basic and acidic residues" evidence="3">
    <location>
        <begin position="85"/>
        <end position="99"/>
    </location>
</feature>
<dbReference type="InterPro" id="IPR052197">
    <property type="entry name" value="ComplexI_49kDa-like"/>
</dbReference>
<dbReference type="PANTHER" id="PTHR43485:SF1">
    <property type="entry name" value="FORMATE HYDROGENLYASE SUBUNIT 5-RELATED"/>
    <property type="match status" value="1"/>
</dbReference>
<dbReference type="GO" id="GO:0008137">
    <property type="term" value="F:NADH dehydrogenase (ubiquinone) activity"/>
    <property type="evidence" value="ECO:0007669"/>
    <property type="project" value="InterPro"/>
</dbReference>
<feature type="region of interest" description="Disordered" evidence="3">
    <location>
        <begin position="468"/>
        <end position="489"/>
    </location>
</feature>
<dbReference type="SUPFAM" id="SSF143243">
    <property type="entry name" value="Nqo5-like"/>
    <property type="match status" value="1"/>
</dbReference>
<dbReference type="InterPro" id="IPR001268">
    <property type="entry name" value="NADH_UbQ_OxRdtase_30kDa_su"/>
</dbReference>
<dbReference type="GO" id="GO:0051287">
    <property type="term" value="F:NAD binding"/>
    <property type="evidence" value="ECO:0007669"/>
    <property type="project" value="InterPro"/>
</dbReference>
<reference evidence="4 5" key="1">
    <citation type="submission" date="2020-12" db="EMBL/GenBank/DDBJ databases">
        <title>FDA dAtabase for Regulatory Grade micrObial Sequences (FDA-ARGOS): Supporting development and validation of Infectious Disease Dx tests.</title>
        <authorList>
            <person name="Nelson B."/>
            <person name="Plummer A."/>
            <person name="Tallon L."/>
            <person name="Sadzewicz L."/>
            <person name="Zhao X."/>
            <person name="Boylan J."/>
            <person name="Ott S."/>
            <person name="Bowen H."/>
            <person name="Vavikolanu K."/>
            <person name="Mehta A."/>
            <person name="Aluvathingal J."/>
            <person name="Nadendla S."/>
            <person name="Myers T."/>
            <person name="Yan Y."/>
            <person name="Sichtig H."/>
        </authorList>
    </citation>
    <scope>NUCLEOTIDE SEQUENCE [LARGE SCALE GENOMIC DNA]</scope>
    <source>
        <strain evidence="4 5">FDAARGOS_899</strain>
    </source>
</reference>
<dbReference type="InterPro" id="IPR001135">
    <property type="entry name" value="NADH_Q_OxRdtase_suD"/>
</dbReference>
<dbReference type="Pfam" id="PF00329">
    <property type="entry name" value="Complex1_30kDa"/>
    <property type="match status" value="1"/>
</dbReference>
<name>A0A7U4P9Z4_9BURK</name>
<dbReference type="InterPro" id="IPR029014">
    <property type="entry name" value="NiFe-Hase_large"/>
</dbReference>
<dbReference type="AlphaFoldDB" id="A0A7U4P9Z4"/>
<dbReference type="Gene3D" id="1.10.645.10">
    <property type="entry name" value="Cytochrome-c3 Hydrogenase, chain B"/>
    <property type="match status" value="1"/>
</dbReference>
<evidence type="ECO:0000313" key="4">
    <source>
        <dbReference type="EMBL" id="QPS47177.1"/>
    </source>
</evidence>
<sequence>MRTDSFQIPGQTRVASAAGQARVVFASVDADAWTRAAETICEAGGRLVTLWGGEPVAGCFEVCAAFELDDGLLWLRLPVEPASNEGREAGEAGNEKEADGAGDYPDLSTIFAGAARMQRAIRDLVGLRARGADDMRPWLDHGAWPRGYHPLRRRATGRERFETATADYPFVPVAGDGVHEIAVGPIHAGVIEPGHFRFSVVGEKVLRLEERLGYAHRGVERLFERADALAGGRLAARIAGDSTVAFTWAYCMALEQALKVRVPDRALRLRALLLERERVANHLGDLGALGNDAGFAVGLAHFSRLKEDWLRLNDRIFGHRYLMDRIAPGGVERDVAADDAAAIVAQCDRIEGEVRTMQSIYDDQSGLQDRFAGTGRLTARTAAHFGVCGLVARASGQARDVRGDHRLAPYDAVPIDVVSDARGDVAARVAVRFAETYESMRAIRALLAGLPGDGIAAEVALAANVPGNPADAEGAEDAGDGRGAGSAADDARRRGIGWVEGWRGPVLVALELDARGAVARCHCHDPSWHNWPALEHAIIGNIVADFPLINKSFNLNYAGHDL</sequence>
<keyword evidence="1" id="KW-0560">Oxidoreductase</keyword>
<dbReference type="Pfam" id="PF00346">
    <property type="entry name" value="Complex1_49kDa"/>
    <property type="match status" value="1"/>
</dbReference>
<dbReference type="Proteomes" id="UP000594943">
    <property type="component" value="Chromosome 2"/>
</dbReference>
<protein>
    <submittedName>
        <fullName evidence="4">NADH-quinone oxidoreductase subunit C</fullName>
    </submittedName>
</protein>
<organism evidence="4 5">
    <name type="scientific">Burkholderia humptydooensis</name>
    <dbReference type="NCBI Taxonomy" id="430531"/>
    <lineage>
        <taxon>Bacteria</taxon>
        <taxon>Pseudomonadati</taxon>
        <taxon>Pseudomonadota</taxon>
        <taxon>Betaproteobacteria</taxon>
        <taxon>Burkholderiales</taxon>
        <taxon>Burkholderiaceae</taxon>
        <taxon>Burkholderia</taxon>
        <taxon>pseudomallei group</taxon>
    </lineage>
</organism>
<accession>A0A7U4P9Z4</accession>
<gene>
    <name evidence="4" type="ORF">I6G56_22210</name>
</gene>